<proteinExistence type="predicted"/>
<accession>A0A7G7BK95</accession>
<dbReference type="AlphaFoldDB" id="A0A7G7BK95"/>
<dbReference type="RefSeq" id="WP_185299263.1">
    <property type="nucleotide sequence ID" value="NZ_CP045702.1"/>
</dbReference>
<dbReference type="InterPro" id="IPR035093">
    <property type="entry name" value="RelE/ParE_toxin_dom_sf"/>
</dbReference>
<reference evidence="2" key="1">
    <citation type="submission" date="2019-10" db="EMBL/GenBank/DDBJ databases">
        <title>Antimicrobial potential of Antarctic Bacteria.</title>
        <authorList>
            <person name="Benaud N."/>
            <person name="Edwards R.J."/>
            <person name="Ferrari B.C."/>
        </authorList>
    </citation>
    <scope>NUCLEOTIDE SEQUENCE [LARGE SCALE GENOMIC DNA]</scope>
    <source>
        <strain evidence="2">NBSH44</strain>
    </source>
</reference>
<dbReference type="SUPFAM" id="SSF143011">
    <property type="entry name" value="RelE-like"/>
    <property type="match status" value="1"/>
</dbReference>
<sequence length="86" mass="9856">MGYVTQFTAHAQRDLLKIPLQDARRLLVRFAELQKAMDSGDLAAFDIKPLQGHHARWRLRVGDYHAVYTVEDGRLIIWVMGGHRSA</sequence>
<protein>
    <submittedName>
        <fullName evidence="1">Type II toxin-antitoxin system RelE/ParE family toxin</fullName>
    </submittedName>
</protein>
<dbReference type="EMBL" id="CP045702">
    <property type="protein sequence ID" value="QNE75760.1"/>
    <property type="molecule type" value="Genomic_DNA"/>
</dbReference>
<keyword evidence="2" id="KW-1185">Reference proteome</keyword>
<name>A0A7G7BK95_9ACTN</name>
<evidence type="ECO:0000313" key="2">
    <source>
        <dbReference type="Proteomes" id="UP000515307"/>
    </source>
</evidence>
<gene>
    <name evidence="1" type="ORF">F0344_14995</name>
</gene>
<evidence type="ECO:0000313" key="1">
    <source>
        <dbReference type="EMBL" id="QNE75760.1"/>
    </source>
</evidence>
<dbReference type="Proteomes" id="UP000515307">
    <property type="component" value="Chromosome"/>
</dbReference>
<dbReference type="KEGG" id="sfiy:F0344_14995"/>
<organism evidence="1 2">
    <name type="scientific">Streptomyces finlayi</name>
    <dbReference type="NCBI Taxonomy" id="67296"/>
    <lineage>
        <taxon>Bacteria</taxon>
        <taxon>Bacillati</taxon>
        <taxon>Actinomycetota</taxon>
        <taxon>Actinomycetes</taxon>
        <taxon>Kitasatosporales</taxon>
        <taxon>Streptomycetaceae</taxon>
        <taxon>Streptomyces</taxon>
    </lineage>
</organism>
<dbReference type="Gene3D" id="3.30.2310.20">
    <property type="entry name" value="RelE-like"/>
    <property type="match status" value="1"/>
</dbReference>